<feature type="domain" description="SLH" evidence="2">
    <location>
        <begin position="1341"/>
        <end position="1404"/>
    </location>
</feature>
<comment type="caution">
    <text evidence="3">The sequence shown here is derived from an EMBL/GenBank/DDBJ whole genome shotgun (WGS) entry which is preliminary data.</text>
</comment>
<dbReference type="Pfam" id="PF00395">
    <property type="entry name" value="SLH"/>
    <property type="match status" value="3"/>
</dbReference>
<dbReference type="InterPro" id="IPR001119">
    <property type="entry name" value="SLH_dom"/>
</dbReference>
<feature type="domain" description="SLH" evidence="2">
    <location>
        <begin position="1405"/>
        <end position="1467"/>
    </location>
</feature>
<evidence type="ECO:0000259" key="2">
    <source>
        <dbReference type="PROSITE" id="PS51272"/>
    </source>
</evidence>
<keyword evidence="4" id="KW-1185">Reference proteome</keyword>
<dbReference type="Pfam" id="PF07554">
    <property type="entry name" value="FIVAR"/>
    <property type="match status" value="8"/>
</dbReference>
<dbReference type="PANTHER" id="PTHR43308:SF5">
    <property type="entry name" value="S-LAYER PROTEIN _ PEPTIDOGLYCAN ENDO-BETA-N-ACETYLGLUCOSAMINIDASE"/>
    <property type="match status" value="1"/>
</dbReference>
<name>A0A841U300_9BACL</name>
<dbReference type="InterPro" id="IPR051465">
    <property type="entry name" value="Cell_Envelope_Struct_Comp"/>
</dbReference>
<dbReference type="Proteomes" id="UP000553776">
    <property type="component" value="Unassembled WGS sequence"/>
</dbReference>
<dbReference type="RefSeq" id="WP_185137512.1">
    <property type="nucleotide sequence ID" value="NZ_JACJVR010000074.1"/>
</dbReference>
<feature type="signal peptide" evidence="1">
    <location>
        <begin position="1"/>
        <end position="35"/>
    </location>
</feature>
<organism evidence="3 4">
    <name type="scientific">Cohnella xylanilytica</name>
    <dbReference type="NCBI Taxonomy" id="557555"/>
    <lineage>
        <taxon>Bacteria</taxon>
        <taxon>Bacillati</taxon>
        <taxon>Bacillota</taxon>
        <taxon>Bacilli</taxon>
        <taxon>Bacillales</taxon>
        <taxon>Paenibacillaceae</taxon>
        <taxon>Cohnella</taxon>
    </lineage>
</organism>
<reference evidence="3 4" key="1">
    <citation type="submission" date="2020-08" db="EMBL/GenBank/DDBJ databases">
        <title>Cohnella phylogeny.</title>
        <authorList>
            <person name="Dunlap C."/>
        </authorList>
    </citation>
    <scope>NUCLEOTIDE SEQUENCE [LARGE SCALE GENOMIC DNA]</scope>
    <source>
        <strain evidence="3 4">DSM 25239</strain>
    </source>
</reference>
<dbReference type="PANTHER" id="PTHR43308">
    <property type="entry name" value="OUTER MEMBRANE PROTEIN ALPHA-RELATED"/>
    <property type="match status" value="1"/>
</dbReference>
<sequence length="1487" mass="152634">MKRNGNRGLRGKTGWARALAIALAWLMAASVAATAGPPRASATAGDAVFASSVPADGSRVRSFDGFEVVWQDPEDNLAEIKDSGYSIKRLSDGKYMMAVNDPSQQWTAGENLYSLGEDGGGKFHYNSEWLASILQDGGYEVNFYATEFDGSKYGVVYHKIRFALDRTPPRISNAVVQRDTLTFDFTEQPDGGLQASDFDIRVNDKPAPLNTFAPVTNSDMVLAILSTPVAKSDTVTVAYVGPDYSDAAGNAVSRETVVAGNLNPGTFQEAPALKMKLHSGYALKAGDSLVRFTPTGDEAYNLLFDLPSEPSNPPILNAGAIKKTDFEFVDTGDGSKFNSRGATVIIDESLGIYRLHVTIPGAFLQGHTYELRMSASAGGDEIAMPANPTLSATARLSVESGSGVVDEYLFENVKITLPPPVDLAALGTAIGAAQAKHDSAAEGGAIGQYAAGAKAALQAAIDAAAAVRDDAHVTQEEADAAVEALAAAVAAFEAKRVNVDVSALSLAIHEAQAKHDSAFEGEADGNYEAGSMDVLQAAISAAKAVLDDEKATQAQVDAAVTALSAAVAVFDSKRVVVDLAALSTAIDAAQAKHDSAVEGEANGNYEAGSKAALQAAINAAKAVLADEKATQAQVNAAVTALSEAVAAFDAKRIGVDGSALATAISAAQAKHEAAVEGEANGNYEAGAKAALQVAINEAKAVLTDEKATQVQVNAAVTALSEAVAAFDAKRIGVDVSALAKAIAAAQAKHDTALEGEANGNYEAGARAALQAAINAAKAVLADEKATQAQVNAAITALSEAVAAFDAKRIGVDISALSTAVNDAQAKHDAAVEGEANGNYEAGAKAALQSAINAAKSVLDDEKATQAQVNAAVTVLSEAVAAFDATRIGVDVSALAKAIDAAQAKHDAAVEGEANGNYEAGARAALQAAINAAKAVFADEKATQAQVNAAVTALSEAVAAFDAKRIGVDVSALATAISAAQAKHDAAVEGSKKGNYKPGAKAELQTAIRSAAAVKDNASSTQAQVDAALTALNAATAAFEAKKVTSSGGGGSGSGSGTVATSDSATYTVEVVSGGVHIGSLVVTQKKSTEGRCQETLELPETFAGQAIDKLTEAGTERLVIQLPASTAADRELRISLPTGTASKLASKGISLDIQAPEASLSIPSASLQGANETLTFTVSAVRDSAGRSGIEQRANGSAAIRTKAGAGQVSLIGQPVSIETNLQQRLVNLSLPITGISDTSDLGVYIEHSDGTTELVRGRIADGRSIEFDVRSFSTFTVVNVAGWSEHEQPQAPTPGKTLQLRDIPYLSGYAGGLFKPNASLTRAEMAAILTRLLGGNTEGSKSAFKDVPSANWAAEAIQNVVALGLMSGNADGAFRPDQPITRAEMAAILSRLAAKAGIDSSAEEAGDFRDTADHWAQEAIRMARAEGWLNGYADGTFRPEQALSRAEAAAILNRLIGRETADLGEPLFKDVPATHWAYGAIQAASK</sequence>
<feature type="chain" id="PRO_5038437383" evidence="1">
    <location>
        <begin position="36"/>
        <end position="1487"/>
    </location>
</feature>
<proteinExistence type="predicted"/>
<dbReference type="PROSITE" id="PS51272">
    <property type="entry name" value="SLH"/>
    <property type="match status" value="3"/>
</dbReference>
<dbReference type="Gene3D" id="1.20.1270.90">
    <property type="entry name" value="AF1782-like"/>
    <property type="match status" value="8"/>
</dbReference>
<dbReference type="EMBL" id="JACJVR010000074">
    <property type="protein sequence ID" value="MBB6693528.1"/>
    <property type="molecule type" value="Genomic_DNA"/>
</dbReference>
<accession>A0A841U300</accession>
<feature type="domain" description="SLH" evidence="2">
    <location>
        <begin position="1272"/>
        <end position="1340"/>
    </location>
</feature>
<evidence type="ECO:0000313" key="4">
    <source>
        <dbReference type="Proteomes" id="UP000553776"/>
    </source>
</evidence>
<keyword evidence="1" id="KW-0732">Signal</keyword>
<evidence type="ECO:0000256" key="1">
    <source>
        <dbReference type="SAM" id="SignalP"/>
    </source>
</evidence>
<protein>
    <submittedName>
        <fullName evidence="3">FIVAR domain-containing protein</fullName>
    </submittedName>
</protein>
<evidence type="ECO:0000313" key="3">
    <source>
        <dbReference type="EMBL" id="MBB6693528.1"/>
    </source>
</evidence>
<gene>
    <name evidence="3" type="ORF">H7B90_19225</name>
</gene>